<evidence type="ECO:0000313" key="4">
    <source>
        <dbReference type="EMBL" id="CAI0451790.1"/>
    </source>
</evidence>
<dbReference type="InterPro" id="IPR025558">
    <property type="entry name" value="DUF4283"/>
</dbReference>
<organism evidence="4 5">
    <name type="scientific">Linum tenue</name>
    <dbReference type="NCBI Taxonomy" id="586396"/>
    <lineage>
        <taxon>Eukaryota</taxon>
        <taxon>Viridiplantae</taxon>
        <taxon>Streptophyta</taxon>
        <taxon>Embryophyta</taxon>
        <taxon>Tracheophyta</taxon>
        <taxon>Spermatophyta</taxon>
        <taxon>Magnoliopsida</taxon>
        <taxon>eudicotyledons</taxon>
        <taxon>Gunneridae</taxon>
        <taxon>Pentapetalae</taxon>
        <taxon>rosids</taxon>
        <taxon>fabids</taxon>
        <taxon>Malpighiales</taxon>
        <taxon>Linaceae</taxon>
        <taxon>Linum</taxon>
    </lineage>
</organism>
<dbReference type="PROSITE" id="PS50158">
    <property type="entry name" value="ZF_CCHC"/>
    <property type="match status" value="1"/>
</dbReference>
<dbReference type="Pfam" id="PF14392">
    <property type="entry name" value="zf-CCHC_4"/>
    <property type="match status" value="1"/>
</dbReference>
<dbReference type="Gene3D" id="4.10.60.10">
    <property type="entry name" value="Zinc finger, CCHC-type"/>
    <property type="match status" value="1"/>
</dbReference>
<feature type="region of interest" description="Disordered" evidence="2">
    <location>
        <begin position="188"/>
        <end position="221"/>
    </location>
</feature>
<keyword evidence="5" id="KW-1185">Reference proteome</keyword>
<keyword evidence="1" id="KW-0479">Metal-binding</keyword>
<dbReference type="Proteomes" id="UP001154282">
    <property type="component" value="Unassembled WGS sequence"/>
</dbReference>
<dbReference type="PANTHER" id="PTHR31286:SF99">
    <property type="entry name" value="DUF4283 DOMAIN-CONTAINING PROTEIN"/>
    <property type="match status" value="1"/>
</dbReference>
<dbReference type="GO" id="GO:0008270">
    <property type="term" value="F:zinc ion binding"/>
    <property type="evidence" value="ECO:0007669"/>
    <property type="project" value="UniProtKB-KW"/>
</dbReference>
<sequence length="428" mass="47784">MGQGFYSVRFTTERDYDRALYEGPWMIEDHYILTRRWKRGFDPGEGDDVLTNLLVWVRLPKLPMDYYDSVILRDVGNSIGKYVKMDETTRAATRGHFARICVEVDLTKPLIVKYRLERRVRRLEYEGLHNVCFGCGRFGHNEDACPKKEKSEPTDDDFRRAQQVGVPKRIEEERPEIFEDFGPWMLASRNRRRTGTKNQTGPREPHRGDTPGKAQPTSSGSRFTLLEDLNDEFTEHTTAQVIVEKEGLDEEGDTDMTKATDEIENRATLTSEGMGNEEVVADRADRGTQAGAGKEPMGKKQVGTGAGQKHVDTTKKQGSSKAKGPEQKEAKKQEKSQQREKGPRHPLPSTPPQSNRAKAASDGSKGVARSLNLNATPGPAITGVLPSPASGKHLAGHEMRRTSETERGRGVAEERQATSLLDVHACNV</sequence>
<dbReference type="EMBL" id="CAMGYJ010000007">
    <property type="protein sequence ID" value="CAI0451790.1"/>
    <property type="molecule type" value="Genomic_DNA"/>
</dbReference>
<dbReference type="InterPro" id="IPR025836">
    <property type="entry name" value="Zn_knuckle_CX2CX4HX4C"/>
</dbReference>
<feature type="compositionally biased region" description="Basic and acidic residues" evidence="2">
    <location>
        <begin position="323"/>
        <end position="343"/>
    </location>
</feature>
<keyword evidence="1" id="KW-0862">Zinc</keyword>
<evidence type="ECO:0000256" key="2">
    <source>
        <dbReference type="SAM" id="MobiDB-lite"/>
    </source>
</evidence>
<protein>
    <recommendedName>
        <fullName evidence="3">CCHC-type domain-containing protein</fullName>
    </recommendedName>
</protein>
<dbReference type="GO" id="GO:0003676">
    <property type="term" value="F:nucleic acid binding"/>
    <property type="evidence" value="ECO:0007669"/>
    <property type="project" value="InterPro"/>
</dbReference>
<evidence type="ECO:0000259" key="3">
    <source>
        <dbReference type="PROSITE" id="PS50158"/>
    </source>
</evidence>
<accession>A0AAV0MZZ4</accession>
<dbReference type="InterPro" id="IPR001878">
    <property type="entry name" value="Znf_CCHC"/>
</dbReference>
<feature type="compositionally biased region" description="Basic and acidic residues" evidence="2">
    <location>
        <begin position="255"/>
        <end position="265"/>
    </location>
</feature>
<evidence type="ECO:0000313" key="5">
    <source>
        <dbReference type="Proteomes" id="UP001154282"/>
    </source>
</evidence>
<evidence type="ECO:0000256" key="1">
    <source>
        <dbReference type="PROSITE-ProRule" id="PRU00047"/>
    </source>
</evidence>
<dbReference type="SUPFAM" id="SSF57756">
    <property type="entry name" value="Retrovirus zinc finger-like domains"/>
    <property type="match status" value="1"/>
</dbReference>
<reference evidence="4" key="1">
    <citation type="submission" date="2022-08" db="EMBL/GenBank/DDBJ databases">
        <authorList>
            <person name="Gutierrez-Valencia J."/>
        </authorList>
    </citation>
    <scope>NUCLEOTIDE SEQUENCE</scope>
</reference>
<feature type="compositionally biased region" description="Basic and acidic residues" evidence="2">
    <location>
        <begin position="395"/>
        <end position="413"/>
    </location>
</feature>
<dbReference type="PANTHER" id="PTHR31286">
    <property type="entry name" value="GLYCINE-RICH CELL WALL STRUCTURAL PROTEIN 1.8-LIKE"/>
    <property type="match status" value="1"/>
</dbReference>
<dbReference type="InterPro" id="IPR040256">
    <property type="entry name" value="At4g02000-like"/>
</dbReference>
<feature type="domain" description="CCHC-type" evidence="3">
    <location>
        <begin position="132"/>
        <end position="147"/>
    </location>
</feature>
<dbReference type="AlphaFoldDB" id="A0AAV0MZZ4"/>
<proteinExistence type="predicted"/>
<gene>
    <name evidence="4" type="ORF">LITE_LOCUS30989</name>
</gene>
<name>A0AAV0MZZ4_9ROSI</name>
<keyword evidence="1" id="KW-0863">Zinc-finger</keyword>
<dbReference type="InterPro" id="IPR036875">
    <property type="entry name" value="Znf_CCHC_sf"/>
</dbReference>
<dbReference type="Pfam" id="PF14111">
    <property type="entry name" value="DUF4283"/>
    <property type="match status" value="1"/>
</dbReference>
<comment type="caution">
    <text evidence="4">The sequence shown here is derived from an EMBL/GenBank/DDBJ whole genome shotgun (WGS) entry which is preliminary data.</text>
</comment>
<feature type="region of interest" description="Disordered" evidence="2">
    <location>
        <begin position="238"/>
        <end position="413"/>
    </location>
</feature>